<evidence type="ECO:0000256" key="1">
    <source>
        <dbReference type="ARBA" id="ARBA00022676"/>
    </source>
</evidence>
<gene>
    <name evidence="5" type="ORF">GCM10017774_43490</name>
</gene>
<dbReference type="InterPro" id="IPR028098">
    <property type="entry name" value="Glyco_trans_4-like_N"/>
</dbReference>
<dbReference type="Proteomes" id="UP000605568">
    <property type="component" value="Unassembled WGS sequence"/>
</dbReference>
<dbReference type="Gene3D" id="3.40.50.2000">
    <property type="entry name" value="Glycogen Phosphorylase B"/>
    <property type="match status" value="3"/>
</dbReference>
<dbReference type="PANTHER" id="PTHR45947">
    <property type="entry name" value="SULFOQUINOVOSYL TRANSFERASE SQD2"/>
    <property type="match status" value="1"/>
</dbReference>
<dbReference type="RefSeq" id="WP_191300289.1">
    <property type="nucleotide sequence ID" value="NZ_BNAR01000006.1"/>
</dbReference>
<evidence type="ECO:0000259" key="4">
    <source>
        <dbReference type="Pfam" id="PF13439"/>
    </source>
</evidence>
<accession>A0ABQ3MR13</accession>
<proteinExistence type="predicted"/>
<feature type="domain" description="Glycosyltransferase subfamily 4-like N-terminal" evidence="4">
    <location>
        <begin position="18"/>
        <end position="180"/>
    </location>
</feature>
<dbReference type="PANTHER" id="PTHR45947:SF3">
    <property type="entry name" value="SULFOQUINOVOSYL TRANSFERASE SQD2"/>
    <property type="match status" value="1"/>
</dbReference>
<evidence type="ECO:0000256" key="2">
    <source>
        <dbReference type="ARBA" id="ARBA00022679"/>
    </source>
</evidence>
<dbReference type="Pfam" id="PF00534">
    <property type="entry name" value="Glycos_transf_1"/>
    <property type="match status" value="1"/>
</dbReference>
<dbReference type="InterPro" id="IPR050194">
    <property type="entry name" value="Glycosyltransferase_grp1"/>
</dbReference>
<dbReference type="GO" id="GO:0016740">
    <property type="term" value="F:transferase activity"/>
    <property type="evidence" value="ECO:0007669"/>
    <property type="project" value="UniProtKB-KW"/>
</dbReference>
<evidence type="ECO:0000259" key="3">
    <source>
        <dbReference type="Pfam" id="PF00534"/>
    </source>
</evidence>
<dbReference type="SUPFAM" id="SSF53756">
    <property type="entry name" value="UDP-Glycosyltransferase/glycogen phosphorylase"/>
    <property type="match status" value="1"/>
</dbReference>
<feature type="domain" description="Glycosyl transferase family 1" evidence="3">
    <location>
        <begin position="225"/>
        <end position="320"/>
    </location>
</feature>
<evidence type="ECO:0000313" key="5">
    <source>
        <dbReference type="EMBL" id="GHH44248.1"/>
    </source>
</evidence>
<dbReference type="EMBL" id="BNAR01000006">
    <property type="protein sequence ID" value="GHH44248.1"/>
    <property type="molecule type" value="Genomic_DNA"/>
</dbReference>
<name>A0ABQ3MR13_9PSEU</name>
<keyword evidence="2 5" id="KW-0808">Transferase</keyword>
<keyword evidence="1" id="KW-0328">Glycosyltransferase</keyword>
<sequence length="356" mass="37972">MRIAMVSVQASPLTENTGQGAHVAELCAGLSSAGHELTVYTRREDFTSPDRVGAEGYDVVHVSAGPARVLAEKELWAHLGDFAEFLTGQWQQRRPDVVHAHHWTSGLVSMISAHHRQIPVVHSYHGFGESDVEQRRGAEALVARRAAWFTATSSAEVERLCQLGVRRAKVSVIPSGVNPAFFSPDGPTEFHDGRMRIVVVGEPGPGTSSAAIGAALSTVDNVELVSTGAVPRARRAMVLRSADIAVCAPDAEKYGIAVLEAMACGVPVVATSVGALSDIVVPEVTGLLVQPRDARRLARSLTTLLADETRREQFGIAARDRVLGRYSRHRLAKEAAGVYERVSTGLGSARAVTPAP</sequence>
<reference evidence="6" key="1">
    <citation type="journal article" date="2019" name="Int. J. Syst. Evol. Microbiol.">
        <title>The Global Catalogue of Microorganisms (GCM) 10K type strain sequencing project: providing services to taxonomists for standard genome sequencing and annotation.</title>
        <authorList>
            <consortium name="The Broad Institute Genomics Platform"/>
            <consortium name="The Broad Institute Genome Sequencing Center for Infectious Disease"/>
            <person name="Wu L."/>
            <person name="Ma J."/>
        </authorList>
    </citation>
    <scope>NUCLEOTIDE SEQUENCE [LARGE SCALE GENOMIC DNA]</scope>
    <source>
        <strain evidence="6">CGMCC 4.7367</strain>
    </source>
</reference>
<keyword evidence="6" id="KW-1185">Reference proteome</keyword>
<evidence type="ECO:0000313" key="6">
    <source>
        <dbReference type="Proteomes" id="UP000605568"/>
    </source>
</evidence>
<dbReference type="Pfam" id="PF13439">
    <property type="entry name" value="Glyco_transf_4"/>
    <property type="match status" value="1"/>
</dbReference>
<dbReference type="InterPro" id="IPR001296">
    <property type="entry name" value="Glyco_trans_1"/>
</dbReference>
<comment type="caution">
    <text evidence="5">The sequence shown here is derived from an EMBL/GenBank/DDBJ whole genome shotgun (WGS) entry which is preliminary data.</text>
</comment>
<organism evidence="5 6">
    <name type="scientific">Lentzea cavernae</name>
    <dbReference type="NCBI Taxonomy" id="2020703"/>
    <lineage>
        <taxon>Bacteria</taxon>
        <taxon>Bacillati</taxon>
        <taxon>Actinomycetota</taxon>
        <taxon>Actinomycetes</taxon>
        <taxon>Pseudonocardiales</taxon>
        <taxon>Pseudonocardiaceae</taxon>
        <taxon>Lentzea</taxon>
    </lineage>
</organism>
<protein>
    <submittedName>
        <fullName evidence="5">Glycosyl transferase</fullName>
    </submittedName>
</protein>